<dbReference type="AlphaFoldDB" id="A0A645EPW7"/>
<name>A0A645EPW7_9ZZZZ</name>
<comment type="caution">
    <text evidence="1">The sequence shown here is derived from an EMBL/GenBank/DDBJ whole genome shotgun (WGS) entry which is preliminary data.</text>
</comment>
<protein>
    <submittedName>
        <fullName evidence="1">Uncharacterized protein</fullName>
    </submittedName>
</protein>
<sequence length="91" mass="10773">MNAYFQVSAAYIVFQYPQFLNRLNLIDFDSEKIIPEISVLPSDIKFVKLTNQKSFHLLLLNLNSMIFTANMSRYYHKYMVFSICYISCKIL</sequence>
<gene>
    <name evidence="1" type="ORF">SDC9_151101</name>
</gene>
<dbReference type="EMBL" id="VSSQ01049784">
    <property type="protein sequence ID" value="MPN03867.1"/>
    <property type="molecule type" value="Genomic_DNA"/>
</dbReference>
<evidence type="ECO:0000313" key="1">
    <source>
        <dbReference type="EMBL" id="MPN03867.1"/>
    </source>
</evidence>
<organism evidence="1">
    <name type="scientific">bioreactor metagenome</name>
    <dbReference type="NCBI Taxonomy" id="1076179"/>
    <lineage>
        <taxon>unclassified sequences</taxon>
        <taxon>metagenomes</taxon>
        <taxon>ecological metagenomes</taxon>
    </lineage>
</organism>
<proteinExistence type="predicted"/>
<reference evidence="1" key="1">
    <citation type="submission" date="2019-08" db="EMBL/GenBank/DDBJ databases">
        <authorList>
            <person name="Kucharzyk K."/>
            <person name="Murdoch R.W."/>
            <person name="Higgins S."/>
            <person name="Loffler F."/>
        </authorList>
    </citation>
    <scope>NUCLEOTIDE SEQUENCE</scope>
</reference>
<accession>A0A645EPW7</accession>